<evidence type="ECO:0000313" key="1">
    <source>
        <dbReference type="EMBL" id="EDP96136.1"/>
    </source>
</evidence>
<dbReference type="NCBIfam" id="TIGR04192">
    <property type="entry name" value="GRASP_w_spasm"/>
    <property type="match status" value="1"/>
</dbReference>
<organism evidence="1 2">
    <name type="scientific">Kordia algicida OT-1</name>
    <dbReference type="NCBI Taxonomy" id="391587"/>
    <lineage>
        <taxon>Bacteria</taxon>
        <taxon>Pseudomonadati</taxon>
        <taxon>Bacteroidota</taxon>
        <taxon>Flavobacteriia</taxon>
        <taxon>Flavobacteriales</taxon>
        <taxon>Flavobacteriaceae</taxon>
        <taxon>Kordia</taxon>
    </lineage>
</organism>
<proteinExistence type="predicted"/>
<dbReference type="STRING" id="391587.KAOT1_08203"/>
<comment type="caution">
    <text evidence="1">The sequence shown here is derived from an EMBL/GenBank/DDBJ whole genome shotgun (WGS) entry which is preliminary data.</text>
</comment>
<sequence length="335" mass="38934">MIIIFSTENEISTSDVIYRLKHHGEEVIRINSDDDTFKFSLINKEGIYFKNTRTNKTYNLLEAKSCWWRRTGISMKNFILDTPKEDFIANELDLSVLIKGRKSLLRSETADLKEYILRRIYENCKINIGSPWRYGLNKLEVLDIAQQHGLQTPDYEIISNLNQIAPSGIKNEFVTKSIAEGIYEVIGNNSFYTYTELHKKEDFAGNDVNVFPSMIMNIIDKKMEIRTFYLDGHFYSMAIMSQSLNQTKVDFRKYSDSKPNKCETYKLPKSVEDKLENVFKHLQLNCGSVDLIVNENNEYVFLEINPVGQYAMTNLPCNYNLDEVIAKYLIHGIIE</sequence>
<dbReference type="InterPro" id="IPR026455">
    <property type="entry name" value="GRASP_w_spasm"/>
</dbReference>
<dbReference type="eggNOG" id="COG0189">
    <property type="taxonomic scope" value="Bacteria"/>
</dbReference>
<dbReference type="EMBL" id="ABIB01000005">
    <property type="protein sequence ID" value="EDP96136.1"/>
    <property type="molecule type" value="Genomic_DNA"/>
</dbReference>
<evidence type="ECO:0008006" key="3">
    <source>
        <dbReference type="Google" id="ProtNLM"/>
    </source>
</evidence>
<dbReference type="Gene3D" id="3.30.470.20">
    <property type="entry name" value="ATP-grasp fold, B domain"/>
    <property type="match status" value="1"/>
</dbReference>
<reference evidence="1 2" key="1">
    <citation type="journal article" date="2011" name="J. Bacteriol.">
        <title>Genome sequence of the algicidal bacterium Kordia algicida OT-1.</title>
        <authorList>
            <person name="Lee H.S."/>
            <person name="Kang S.G."/>
            <person name="Kwon K.K."/>
            <person name="Lee J.H."/>
            <person name="Kim S.J."/>
        </authorList>
    </citation>
    <scope>NUCLEOTIDE SEQUENCE [LARGE SCALE GENOMIC DNA]</scope>
    <source>
        <strain evidence="1 2">OT-1</strain>
    </source>
</reference>
<dbReference type="HOGENOM" id="CLU_055286_0_0_10"/>
<keyword evidence="2" id="KW-1185">Reference proteome</keyword>
<dbReference type="RefSeq" id="WP_007094206.1">
    <property type="nucleotide sequence ID" value="NZ_CP142125.1"/>
</dbReference>
<evidence type="ECO:0000313" key="2">
    <source>
        <dbReference type="Proteomes" id="UP000002945"/>
    </source>
</evidence>
<dbReference type="Proteomes" id="UP000002945">
    <property type="component" value="Unassembled WGS sequence"/>
</dbReference>
<dbReference type="SUPFAM" id="SSF56059">
    <property type="entry name" value="Glutathione synthetase ATP-binding domain-like"/>
    <property type="match status" value="1"/>
</dbReference>
<dbReference type="AlphaFoldDB" id="A9DYI2"/>
<name>A9DYI2_9FLAO</name>
<gene>
    <name evidence="1" type="ORF">KAOT1_08203</name>
</gene>
<accession>A9DYI2</accession>
<dbReference type="OrthoDB" id="583309at2"/>
<protein>
    <recommendedName>
        <fullName evidence="3">ATP-grasp domain-containing protein</fullName>
    </recommendedName>
</protein>